<reference evidence="1" key="1">
    <citation type="submission" date="2023-06" db="EMBL/GenBank/DDBJ databases">
        <title>Genome-scale phylogeny and comparative genomics of the fungal order Sordariales.</title>
        <authorList>
            <consortium name="Lawrence Berkeley National Laboratory"/>
            <person name="Hensen N."/>
            <person name="Bonometti L."/>
            <person name="Westerberg I."/>
            <person name="Brannstrom I.O."/>
            <person name="Guillou S."/>
            <person name="Cros-Aarteil S."/>
            <person name="Calhoun S."/>
            <person name="Haridas S."/>
            <person name="Kuo A."/>
            <person name="Mondo S."/>
            <person name="Pangilinan J."/>
            <person name="Riley R."/>
            <person name="Labutti K."/>
            <person name="Andreopoulos B."/>
            <person name="Lipzen A."/>
            <person name="Chen C."/>
            <person name="Yanf M."/>
            <person name="Daum C."/>
            <person name="Ng V."/>
            <person name="Clum A."/>
            <person name="Steindorff A."/>
            <person name="Ohm R."/>
            <person name="Martin F."/>
            <person name="Silar P."/>
            <person name="Natvig D."/>
            <person name="Lalanne C."/>
            <person name="Gautier V."/>
            <person name="Ament-Velasquez S.L."/>
            <person name="Kruys A."/>
            <person name="Hutchinson M.I."/>
            <person name="Powell A.J."/>
            <person name="Barry K."/>
            <person name="Miller A.N."/>
            <person name="Grigoriev I.V."/>
            <person name="Debuchy R."/>
            <person name="Gladieux P."/>
            <person name="Thoren M.H."/>
            <person name="Johannesson H."/>
        </authorList>
    </citation>
    <scope>NUCLEOTIDE SEQUENCE</scope>
    <source>
        <strain evidence="1">CBS 606.72</strain>
    </source>
</reference>
<keyword evidence="2" id="KW-1185">Reference proteome</keyword>
<protein>
    <submittedName>
        <fullName evidence="1">Uncharacterized protein</fullName>
    </submittedName>
</protein>
<dbReference type="Proteomes" id="UP001175000">
    <property type="component" value="Unassembled WGS sequence"/>
</dbReference>
<name>A0AA39WD98_9PEZI</name>
<proteinExistence type="predicted"/>
<gene>
    <name evidence="1" type="ORF">B0T14DRAFT_569340</name>
</gene>
<organism evidence="1 2">
    <name type="scientific">Immersiella caudata</name>
    <dbReference type="NCBI Taxonomy" id="314043"/>
    <lineage>
        <taxon>Eukaryota</taxon>
        <taxon>Fungi</taxon>
        <taxon>Dikarya</taxon>
        <taxon>Ascomycota</taxon>
        <taxon>Pezizomycotina</taxon>
        <taxon>Sordariomycetes</taxon>
        <taxon>Sordariomycetidae</taxon>
        <taxon>Sordariales</taxon>
        <taxon>Lasiosphaeriaceae</taxon>
        <taxon>Immersiella</taxon>
    </lineage>
</organism>
<evidence type="ECO:0000313" key="1">
    <source>
        <dbReference type="EMBL" id="KAK0613271.1"/>
    </source>
</evidence>
<sequence length="102" mass="10961">MYTRIISTTFLALGILAASIFPHTIPDLYTLPQKTTFIFTCLALPAVDSFCRVMIHYKVNPAAANQDARCLLMGAGASTVVAAVRLQRYPPAVLHGAADGHT</sequence>
<dbReference type="EMBL" id="JAULSU010000006">
    <property type="protein sequence ID" value="KAK0613271.1"/>
    <property type="molecule type" value="Genomic_DNA"/>
</dbReference>
<comment type="caution">
    <text evidence="1">The sequence shown here is derived from an EMBL/GenBank/DDBJ whole genome shotgun (WGS) entry which is preliminary data.</text>
</comment>
<evidence type="ECO:0000313" key="2">
    <source>
        <dbReference type="Proteomes" id="UP001175000"/>
    </source>
</evidence>
<accession>A0AA39WD98</accession>
<dbReference type="AlphaFoldDB" id="A0AA39WD98"/>